<dbReference type="Proteomes" id="UP001060012">
    <property type="component" value="Chromosome"/>
</dbReference>
<proteinExistence type="predicted"/>
<name>A0ABY5E2Y8_9BACT</name>
<accession>A0ABY5E2Y8</accession>
<evidence type="ECO:0008006" key="3">
    <source>
        <dbReference type="Google" id="ProtNLM"/>
    </source>
</evidence>
<gene>
    <name evidence="1" type="ORF">NJU99_11620</name>
</gene>
<organism evidence="1 2">
    <name type="scientific">Arcobacter roscoffensis</name>
    <dbReference type="NCBI Taxonomy" id="2961520"/>
    <lineage>
        <taxon>Bacteria</taxon>
        <taxon>Pseudomonadati</taxon>
        <taxon>Campylobacterota</taxon>
        <taxon>Epsilonproteobacteria</taxon>
        <taxon>Campylobacterales</taxon>
        <taxon>Arcobacteraceae</taxon>
        <taxon>Arcobacter</taxon>
    </lineage>
</organism>
<protein>
    <recommendedName>
        <fullName evidence="3">RING-type domain-containing protein</fullName>
    </recommendedName>
</protein>
<reference evidence="1" key="1">
    <citation type="submission" date="2022-07" db="EMBL/GenBank/DDBJ databases">
        <title>Arcobacter roscoffensis sp. nov., a marine bacterium isolated from coastal seawater collected from Roscoff, France.</title>
        <authorList>
            <person name="Pascual J."/>
            <person name="Lepeaux C."/>
            <person name="Methner A."/>
            <person name="Overmann J."/>
        </authorList>
    </citation>
    <scope>NUCLEOTIDE SEQUENCE</scope>
    <source>
        <strain evidence="1">ARW1-2F2</strain>
    </source>
</reference>
<evidence type="ECO:0000313" key="2">
    <source>
        <dbReference type="Proteomes" id="UP001060012"/>
    </source>
</evidence>
<keyword evidence="2" id="KW-1185">Reference proteome</keyword>
<evidence type="ECO:0000313" key="1">
    <source>
        <dbReference type="EMBL" id="UTJ05892.1"/>
    </source>
</evidence>
<dbReference type="EMBL" id="CP100595">
    <property type="protein sequence ID" value="UTJ05892.1"/>
    <property type="molecule type" value="Genomic_DNA"/>
</dbReference>
<sequence length="132" mass="15499">MNYKEIDCLYCKKCNNDFCYKCNNKKKLIMLIKKEKIKFLQLQNKQCTDCSGKKIIKGITCVKCCGTGSLLKFIEEQSCPYCKTKTKKIVYKINIYSYSLLNIEKNETCPICKGEKFINLTNKQFKGKFEEY</sequence>
<dbReference type="RefSeq" id="WP_254576073.1">
    <property type="nucleotide sequence ID" value="NZ_CP100595.1"/>
</dbReference>